<sequence length="264" mass="30689">MKQYQACYNILEKNIGQTKQKYKDFRGLPDKIKLNYLYNYLTCSDTFFYYGTFKESRYMLSKLYNLQYVQAIIPEGVKTPESGYYRIKLTNSCNAFDRLIVVNVACVHEVLEIVSNLITPDNVCNINSFKIYINSDPEKARLKTDKIVIYYKKGTIINSKTDLDESTTVLGEIISQNIGIVPESFPFYCSQYKDGEVYAGIGWRDEISDSTEIRFFELRIQCVLSTLATFKDFPTFNQFIISLAYKFREKNINPNSPWLIKQIG</sequence>
<dbReference type="RefSeq" id="WP_102754034.1">
    <property type="nucleotide sequence ID" value="NZ_CP025791.1"/>
</dbReference>
<gene>
    <name evidence="1" type="ORF">C1H87_01015</name>
</gene>
<organism evidence="1 2">
    <name type="scientific">Flavivirga eckloniae</name>
    <dbReference type="NCBI Taxonomy" id="1803846"/>
    <lineage>
        <taxon>Bacteria</taxon>
        <taxon>Pseudomonadati</taxon>
        <taxon>Bacteroidota</taxon>
        <taxon>Flavobacteriia</taxon>
        <taxon>Flavobacteriales</taxon>
        <taxon>Flavobacteriaceae</taxon>
        <taxon>Flavivirga</taxon>
    </lineage>
</organism>
<dbReference type="Proteomes" id="UP000235826">
    <property type="component" value="Chromosome"/>
</dbReference>
<name>A0A2K9PJY4_9FLAO</name>
<reference evidence="1 2" key="1">
    <citation type="submission" date="2018-01" db="EMBL/GenBank/DDBJ databases">
        <title>Complete genome sequence of Flavivirga eckloniae ECD14 isolated from seaweed Ecklonia cava.</title>
        <authorList>
            <person name="Lee J.H."/>
            <person name="Baik K.S."/>
            <person name="Seong C.N."/>
        </authorList>
    </citation>
    <scope>NUCLEOTIDE SEQUENCE [LARGE SCALE GENOMIC DNA]</scope>
    <source>
        <strain evidence="1 2">ECD14</strain>
    </source>
</reference>
<evidence type="ECO:0000313" key="2">
    <source>
        <dbReference type="Proteomes" id="UP000235826"/>
    </source>
</evidence>
<evidence type="ECO:0000313" key="1">
    <source>
        <dbReference type="EMBL" id="AUP77374.1"/>
    </source>
</evidence>
<accession>A0A2K9PJY4</accession>
<proteinExistence type="predicted"/>
<dbReference type="EMBL" id="CP025791">
    <property type="protein sequence ID" value="AUP77374.1"/>
    <property type="molecule type" value="Genomic_DNA"/>
</dbReference>
<protein>
    <submittedName>
        <fullName evidence="1">Uncharacterized protein</fullName>
    </submittedName>
</protein>
<dbReference type="KEGG" id="fek:C1H87_01015"/>
<keyword evidence="2" id="KW-1185">Reference proteome</keyword>
<dbReference type="AlphaFoldDB" id="A0A2K9PJY4"/>